<evidence type="ECO:0000256" key="4">
    <source>
        <dbReference type="ARBA" id="ARBA00022692"/>
    </source>
</evidence>
<keyword evidence="4" id="KW-0812">Transmembrane</keyword>
<comment type="similarity">
    <text evidence="2">Belongs to the SLC29A/ENT transporter (TC 2.A.57) family.</text>
</comment>
<proteinExistence type="inferred from homology"/>
<dbReference type="InterPro" id="IPR007123">
    <property type="entry name" value="Gelsolin-like_dom"/>
</dbReference>
<protein>
    <recommendedName>
        <fullName evidence="7">Gelsolin-like domain-containing protein</fullName>
    </recommendedName>
</protein>
<keyword evidence="3" id="KW-0813">Transport</keyword>
<organism evidence="8 9">
    <name type="scientific">Coregonus suidteri</name>
    <dbReference type="NCBI Taxonomy" id="861788"/>
    <lineage>
        <taxon>Eukaryota</taxon>
        <taxon>Metazoa</taxon>
        <taxon>Chordata</taxon>
        <taxon>Craniata</taxon>
        <taxon>Vertebrata</taxon>
        <taxon>Euteleostomi</taxon>
        <taxon>Actinopterygii</taxon>
        <taxon>Neopterygii</taxon>
        <taxon>Teleostei</taxon>
        <taxon>Protacanthopterygii</taxon>
        <taxon>Salmoniformes</taxon>
        <taxon>Salmonidae</taxon>
        <taxon>Coregoninae</taxon>
        <taxon>Coregonus</taxon>
    </lineage>
</organism>
<keyword evidence="6" id="KW-0472">Membrane</keyword>
<feature type="domain" description="Gelsolin-like" evidence="7">
    <location>
        <begin position="47"/>
        <end position="85"/>
    </location>
</feature>
<evidence type="ECO:0000256" key="6">
    <source>
        <dbReference type="ARBA" id="ARBA00023136"/>
    </source>
</evidence>
<evidence type="ECO:0000259" key="7">
    <source>
        <dbReference type="Pfam" id="PF00626"/>
    </source>
</evidence>
<dbReference type="PANTHER" id="PTHR10332">
    <property type="entry name" value="EQUILIBRATIVE NUCLEOSIDE TRANSPORTER"/>
    <property type="match status" value="1"/>
</dbReference>
<comment type="subcellular location">
    <subcellularLocation>
        <location evidence="1">Membrane</location>
        <topology evidence="1">Multi-pass membrane protein</topology>
    </subcellularLocation>
</comment>
<reference evidence="8 9" key="1">
    <citation type="submission" date="2021-04" db="EMBL/GenBank/DDBJ databases">
        <authorList>
            <person name="De Guttry C."/>
            <person name="Zahm M."/>
            <person name="Klopp C."/>
            <person name="Cabau C."/>
            <person name="Louis A."/>
            <person name="Berthelot C."/>
            <person name="Parey E."/>
            <person name="Roest Crollius H."/>
            <person name="Montfort J."/>
            <person name="Robinson-Rechavi M."/>
            <person name="Bucao C."/>
            <person name="Bouchez O."/>
            <person name="Gislard M."/>
            <person name="Lluch J."/>
            <person name="Milhes M."/>
            <person name="Lampietro C."/>
            <person name="Lopez Roques C."/>
            <person name="Donnadieu C."/>
            <person name="Braasch I."/>
            <person name="Desvignes T."/>
            <person name="Postlethwait J."/>
            <person name="Bobe J."/>
            <person name="Wedekind C."/>
            <person name="Guiguen Y."/>
        </authorList>
    </citation>
    <scope>NUCLEOTIDE SEQUENCE [LARGE SCALE GENOMIC DNA]</scope>
    <source>
        <strain evidence="8">Cs_M1</strain>
        <tissue evidence="8">Blood</tissue>
    </source>
</reference>
<dbReference type="InterPro" id="IPR029006">
    <property type="entry name" value="ADF-H/Gelsolin-like_dom_sf"/>
</dbReference>
<dbReference type="Pfam" id="PF01733">
    <property type="entry name" value="Nucleoside_tran"/>
    <property type="match status" value="1"/>
</dbReference>
<comment type="caution">
    <text evidence="8">The sequence shown here is derived from an EMBL/GenBank/DDBJ whole genome shotgun (WGS) entry which is preliminary data.</text>
</comment>
<keyword evidence="5" id="KW-1133">Transmembrane helix</keyword>
<dbReference type="Gene3D" id="3.40.20.10">
    <property type="entry name" value="Severin"/>
    <property type="match status" value="1"/>
</dbReference>
<keyword evidence="9" id="KW-1185">Reference proteome</keyword>
<dbReference type="GO" id="GO:0008504">
    <property type="term" value="F:monoamine transmembrane transporter activity"/>
    <property type="evidence" value="ECO:0007669"/>
    <property type="project" value="TreeGrafter"/>
</dbReference>
<sequence>MTFLTLLHHQVFDNDISYIEGGTASGFYTVEDTHYTVKLYRVYGKKNIRLESVPLKASSLDPRFVFLMDTGLEIFIWRGANATLAGTTKARWVWVGLGLGYLELPQINYKLSVEHKDKLKLNTLPELRLILAALPYEWTGGHLLLFSCLRVVFIPLMVMCVYPPSAPPLSHPAWPCVFSLLMGVTNGYFGSVPMIQAAGKVPPEQRELAGNTMTVSYMTGLMLGSAVAYAAYSFTAPGSHTHTLTNITTTGY</sequence>
<dbReference type="AlphaFoldDB" id="A0AAN8QV84"/>
<evidence type="ECO:0000256" key="1">
    <source>
        <dbReference type="ARBA" id="ARBA00004141"/>
    </source>
</evidence>
<dbReference type="PRINTS" id="PR01130">
    <property type="entry name" value="DERENTRNSPRT"/>
</dbReference>
<dbReference type="SUPFAM" id="SSF55753">
    <property type="entry name" value="Actin depolymerizing proteins"/>
    <property type="match status" value="1"/>
</dbReference>
<evidence type="ECO:0000313" key="8">
    <source>
        <dbReference type="EMBL" id="KAK6312621.1"/>
    </source>
</evidence>
<dbReference type="InterPro" id="IPR002259">
    <property type="entry name" value="Eqnu_transpt"/>
</dbReference>
<gene>
    <name evidence="8" type="ORF">J4Q44_G00182850</name>
</gene>
<accession>A0AAN8QV84</accession>
<dbReference type="InterPro" id="IPR036259">
    <property type="entry name" value="MFS_trans_sf"/>
</dbReference>
<dbReference type="SUPFAM" id="SSF103473">
    <property type="entry name" value="MFS general substrate transporter"/>
    <property type="match status" value="1"/>
</dbReference>
<evidence type="ECO:0000256" key="2">
    <source>
        <dbReference type="ARBA" id="ARBA00007965"/>
    </source>
</evidence>
<evidence type="ECO:0000256" key="5">
    <source>
        <dbReference type="ARBA" id="ARBA00022989"/>
    </source>
</evidence>
<dbReference type="Proteomes" id="UP001356427">
    <property type="component" value="Unassembled WGS sequence"/>
</dbReference>
<dbReference type="EMBL" id="JAGTTL010000015">
    <property type="protein sequence ID" value="KAK6312621.1"/>
    <property type="molecule type" value="Genomic_DNA"/>
</dbReference>
<dbReference type="GO" id="GO:0005886">
    <property type="term" value="C:plasma membrane"/>
    <property type="evidence" value="ECO:0007669"/>
    <property type="project" value="TreeGrafter"/>
</dbReference>
<dbReference type="CDD" id="cd11280">
    <property type="entry name" value="gelsolin_like"/>
    <property type="match status" value="1"/>
</dbReference>
<dbReference type="PANTHER" id="PTHR10332:SF10">
    <property type="entry name" value="EQUILIBRATIVE NUCLEOSIDE TRANSPORTER 4"/>
    <property type="match status" value="1"/>
</dbReference>
<dbReference type="Pfam" id="PF00626">
    <property type="entry name" value="Gelsolin"/>
    <property type="match status" value="1"/>
</dbReference>
<evidence type="ECO:0000256" key="3">
    <source>
        <dbReference type="ARBA" id="ARBA00022448"/>
    </source>
</evidence>
<name>A0AAN8QV84_9TELE</name>
<dbReference type="GO" id="GO:0005337">
    <property type="term" value="F:nucleoside transmembrane transporter activity"/>
    <property type="evidence" value="ECO:0007669"/>
    <property type="project" value="InterPro"/>
</dbReference>
<evidence type="ECO:0000313" key="9">
    <source>
        <dbReference type="Proteomes" id="UP001356427"/>
    </source>
</evidence>